<gene>
    <name evidence="1" type="ORF">N0B16_05600</name>
</gene>
<dbReference type="Proteomes" id="UP001208114">
    <property type="component" value="Unassembled WGS sequence"/>
</dbReference>
<organism evidence="1 2">
    <name type="scientific">Chryseobacterium gilvum</name>
    <dbReference type="NCBI Taxonomy" id="2976534"/>
    <lineage>
        <taxon>Bacteria</taxon>
        <taxon>Pseudomonadati</taxon>
        <taxon>Bacteroidota</taxon>
        <taxon>Flavobacteriia</taxon>
        <taxon>Flavobacteriales</taxon>
        <taxon>Weeksellaceae</taxon>
        <taxon>Chryseobacterium group</taxon>
        <taxon>Chryseobacterium</taxon>
    </lineage>
</organism>
<comment type="caution">
    <text evidence="1">The sequence shown here is derived from an EMBL/GenBank/DDBJ whole genome shotgun (WGS) entry which is preliminary data.</text>
</comment>
<evidence type="ECO:0008006" key="3">
    <source>
        <dbReference type="Google" id="ProtNLM"/>
    </source>
</evidence>
<evidence type="ECO:0000313" key="2">
    <source>
        <dbReference type="Proteomes" id="UP001208114"/>
    </source>
</evidence>
<reference evidence="2" key="1">
    <citation type="submission" date="2023-07" db="EMBL/GenBank/DDBJ databases">
        <title>Chryseobacterium sp. GMJ5 Genome sequencing and assembly.</title>
        <authorList>
            <person name="Jung Y."/>
        </authorList>
    </citation>
    <scope>NUCLEOTIDE SEQUENCE [LARGE SCALE GENOMIC DNA]</scope>
    <source>
        <strain evidence="2">GMJ5</strain>
    </source>
</reference>
<dbReference type="RefSeq" id="WP_262989745.1">
    <property type="nucleotide sequence ID" value="NZ_JAOTEN010000001.1"/>
</dbReference>
<evidence type="ECO:0000313" key="1">
    <source>
        <dbReference type="EMBL" id="MCU7613906.1"/>
    </source>
</evidence>
<name>A0ABT2VV86_9FLAO</name>
<proteinExistence type="predicted"/>
<protein>
    <recommendedName>
        <fullName evidence="3">YD repeat-containing protein</fullName>
    </recommendedName>
</protein>
<dbReference type="EMBL" id="JAOTEN010000001">
    <property type="protein sequence ID" value="MCU7613906.1"/>
    <property type="molecule type" value="Genomic_DNA"/>
</dbReference>
<keyword evidence="2" id="KW-1185">Reference proteome</keyword>
<sequence>MAYDYGARFYIPDNGNIAEIDWRTSVDGVNRRYSYQYDGLNRLKKGLYSEPGTSVPENGFFNEEMSYDLNGNITALQRKAKGVAGAEQIDNLFYDYLGTNWLKSVTDDSGNYSGLSHCL</sequence>
<dbReference type="Gene3D" id="2.180.10.10">
    <property type="entry name" value="RHS repeat-associated core"/>
    <property type="match status" value="1"/>
</dbReference>
<accession>A0ABT2VV86</accession>